<feature type="compositionally biased region" description="Pro residues" evidence="2">
    <location>
        <begin position="682"/>
        <end position="691"/>
    </location>
</feature>
<feature type="region of interest" description="Disordered" evidence="2">
    <location>
        <begin position="1361"/>
        <end position="1402"/>
    </location>
</feature>
<feature type="region of interest" description="Disordered" evidence="2">
    <location>
        <begin position="2791"/>
        <end position="2815"/>
    </location>
</feature>
<feature type="compositionally biased region" description="Basic and acidic residues" evidence="2">
    <location>
        <begin position="1566"/>
        <end position="1575"/>
    </location>
</feature>
<reference evidence="3 4" key="1">
    <citation type="journal article" date="2023" name="IScience">
        <title>Expanded male sex-determining region conserved during the evolution of homothallism in the green alga Volvox.</title>
        <authorList>
            <person name="Yamamoto K."/>
            <person name="Matsuzaki R."/>
            <person name="Mahakham W."/>
            <person name="Heman W."/>
            <person name="Sekimoto H."/>
            <person name="Kawachi M."/>
            <person name="Minakuchi Y."/>
            <person name="Toyoda A."/>
            <person name="Nozaki H."/>
        </authorList>
    </citation>
    <scope>NUCLEOTIDE SEQUENCE [LARGE SCALE GENOMIC DNA]</scope>
    <source>
        <strain evidence="3 4">NIES-4468</strain>
    </source>
</reference>
<evidence type="ECO:0000313" key="3">
    <source>
        <dbReference type="EMBL" id="GLI70618.1"/>
    </source>
</evidence>
<feature type="region of interest" description="Disordered" evidence="2">
    <location>
        <begin position="2488"/>
        <end position="2535"/>
    </location>
</feature>
<proteinExistence type="predicted"/>
<evidence type="ECO:0000313" key="4">
    <source>
        <dbReference type="Proteomes" id="UP001165090"/>
    </source>
</evidence>
<feature type="coiled-coil region" evidence="1">
    <location>
        <begin position="3061"/>
        <end position="3088"/>
    </location>
</feature>
<evidence type="ECO:0000256" key="2">
    <source>
        <dbReference type="SAM" id="MobiDB-lite"/>
    </source>
</evidence>
<feature type="compositionally biased region" description="Low complexity" evidence="2">
    <location>
        <begin position="1529"/>
        <end position="1551"/>
    </location>
</feature>
<feature type="region of interest" description="Disordered" evidence="2">
    <location>
        <begin position="2439"/>
        <end position="2459"/>
    </location>
</feature>
<feature type="region of interest" description="Disordered" evidence="2">
    <location>
        <begin position="2350"/>
        <end position="2375"/>
    </location>
</feature>
<feature type="compositionally biased region" description="Low complexity" evidence="2">
    <location>
        <begin position="2793"/>
        <end position="2805"/>
    </location>
</feature>
<comment type="caution">
    <text evidence="3">The sequence shown here is derived from an EMBL/GenBank/DDBJ whole genome shotgun (WGS) entry which is preliminary data.</text>
</comment>
<keyword evidence="1" id="KW-0175">Coiled coil</keyword>
<feature type="region of interest" description="Disordered" evidence="2">
    <location>
        <begin position="2857"/>
        <end position="2902"/>
    </location>
</feature>
<feature type="region of interest" description="Disordered" evidence="2">
    <location>
        <begin position="679"/>
        <end position="700"/>
    </location>
</feature>
<accession>A0ABQ5SMF3</accession>
<feature type="region of interest" description="Disordered" evidence="2">
    <location>
        <begin position="1529"/>
        <end position="1575"/>
    </location>
</feature>
<dbReference type="SUPFAM" id="SSF47473">
    <property type="entry name" value="EF-hand"/>
    <property type="match status" value="1"/>
</dbReference>
<dbReference type="Proteomes" id="UP001165090">
    <property type="component" value="Unassembled WGS sequence"/>
</dbReference>
<sequence length="3161" mass="326770">MEPGGAGPPLRGPPRPRASDADGGLLVPRGPVSEDVMAGISERATAIFSSHKHKVSGMLEPQQGPYALALVGAMLGLNQKQLDAELQLNARIGRRTLSYEEFMSACEAMVALHGALAQQQIKRLPNNDMSGALRTAFSLYVKLNVGGFVGGDQRMNSNQFTKMCQDAGVMEPNGPASMSTLQISWASCKATFGSTRLQYNQFLKVIGALAAELSGDVFLLVAGLGLQLPTVPPLRNGFRKPDAGEVNLPKPEVVQGMGAHVAAEEAYEKYVQEGRMPDSKRGDPLARGGPSPIKARASTNGGVPNWVKAMQADQGGANPMTSGQDIRGIPVIEAPDSDDEAPRKPQARKSVAPVPPDEPTVARAKASPMRPRGGKLPAMGAAEPSSPSMSTDSELLIRAAESPNYGGPGNRVDVLSAPVSVRPREAVRNGVHIDPESNGQLEPSLLPTPPRARKAAVAPEGFREVVEQQAAAVKALETRVEEQKQREQELFERVQLLTEKLADAQTAAAVTVQSGCPGAQLPDVPQAKGRTVVSGRCPLTDQVQRLTEQMAEVLARLSALESIRMQPKAPSEPPPKQRNPVGTRTPEFPEEAPATAVAVASSWGPPGGRQAARVPEPDGPRVISPLEPVNATQGEWMSRLLLNLDKRVRVLEGAAGKGEGDADGEALAEVLKQLRGMQTVPSPAPPAPPVPGSAATPTDPAFLKVDPKRKMEKISETGDIAPALLPTGDPELDRRLAALANEMRSKHATMGLLLDMLNQTRGEVAALAAQLNARGDGRGDGGPVVVGQRMSTHGGAGPRNAIRVVDGGLVPPDAGPGLSPPMRRGEPAPEGMVPLEPHLENLVAEQHGIKRAVRELCAAIGVSPPPAVAAVAALAEPVATVSPKRVEPAAPAEPWGQPGRKTLKEETQEVKRSVEGVQADVGELRRQVEQMRAGYGEWPQPLRAEAGSAVAATTMVAPLQAVAQGQGRNPVQVTVGSPNLPTDSMGLAPGRRPQQPGGELSIAALPDAEVCALKDELRRVKAFVGIPEAAPASPSAALAAAVPVVVPVGAAAAAPPEEGKWADAGRGPQPLKDTVTSVVADVDALRKHVKAMDTALRTNIGNTNNLTNFLNEHAPALTQAVQPSKEGPIAVGGRNPINVTAGELQQPQGGLQAPVKRGPLPLQTEGTSDATGLDPVEYKQLRDQVRNMARFLGGPIEPMVASPSPAAPPPPVTVAAVSAVEPERAGMQPPWGSPGRGGRFGNGGTVAEGLGQVSSDVEALKKQVAQMGYAMRAAGVVDPAVEAAAAAAVAAGRPEAVNAEMRQRNPINVMAGGVGGDGITGFAAPVHKIQTGPDAMPSALEADLGRLKDDIRVMKHFLGMGSQGGGGATTPAASAARGAATEGGQASPASSEPWGRAGHFSRDVDVDPIKRASGYANVGEMARDLDAVKRRQGELEEAMRAASVPVPPAVEQSGSAVRMVAAGAPQRNAISVSPGLVERPEAMGLRAPKRPLQPLHSIEGVPEPVLDHLGAMQDDLRRVTAFLGMRSAAPDPGAPASTSPAATAAATAATAPPGPPQPWGTPPGPRGDDKEGPKVDKLSDLVRDVQEGKQRQEGVERVLMAMGAQIPWALDQPQQPGTQPVMVGQSAAHPEPLGQRQRNPIAVSAGSLQEGATGFAPPARRPMGAIEGMPEALPPVIAQLADDVKRVQAFLGMSPAGIVPVAAAAPEGAKAVAVSPAEGRSTGAEPWGAPGREPRQPGQEVKNLGDVVRDVDNNNRRMVQLEEALRAAGIPVPPPQPIGTSTIAVSGAPEQPGQQRQRNPIAVTAGGMQEGGATGFAAPGRKLLSSLEGLPEPAQLELARMADDLKRVQAFLGMSPAPGGPVAAAAPEGAKAVAVSPAEGRSTGVEPWGAPGREPRQPGQEVKNLGDMVRDMDHNNRRIAVLEEALRAAGIPIPPTQPASVVSVSGAPEQSGQQRQRNPIAVTAGGMQEGGATGLAAPGRRPLALDGLPEPTQAELARMADDLKRVQAFLGMSPAPGGPVAAAAPEGAKAVAVSPAEGRSTGAEPWGAPGREPRQPGQEVKNLSDVVRDVDNNNRRMVQLEEALRAAGIPVPPPQPIGTSTIAVSGAPEQPGQQRQRNPIAVTAGGMQEGGATGFAAPGRRPLVLDGLPEPTQAELARMAEDLKRVQAFLGMSPAPGGPVAAAAPEGAKAVAVSPAEGRSTGAEPWGASGREPRQPGQEVKNLGDVVRDVDNNNRRMVQLEEALRAAGIPVPPPQLASSVAVSGAPEQPGQQRQRNAVSVLPGVSPEGAAGMAPPRKQLAAIEGLPEPAQIELARLGDDLKRVQAFLGMSPAPGGPVAAAAPDGTKAVAVSPADGRNTGVEPWGAPGREPRQPGQEVKNLGDVLKEVDGYKQRTAALEDALRAAGIPVPRYQDAATIGVAGAAEGQGRQRNGVVVTAGGLTSPDQTGFAPPQRRGLAGAGEDAVSPELARMADDLKRVQAFLGMSPAAGGPAGPEGAKAVAVSPAEGRSTGAEPWGAPGREPRQPGQEVKNLSDLVKDMDDNKQRLKQMEEALRSSGIPLPPPVAAGAVAPTEPLQPGGQRGRNLVAVSPGLVPAQEGATGFSAPRRPPGPEALPESLPARVDALQDDVKKVKAFLGMQGAPPGAAAGPDGAKAGVAAAATDKGQWGGPGRDKGAGGEGVAKELEDVKQQLNDLDRALRGAGMGYMLPKDKDGAPTVIQRQPEPGDKSQRGGLAVTTGGLQRPTDATGLPALGRKDGLPPIQSPTFVDVNDYGKLKDDVDRLKALTGVDSVQPGAASASPAAAAAPGGGSSVTNELADNKNLREQADEAQKAIKDMSENLDHLRKKVADLEKALRAMSATGKTEKEGAQASDGKDGGSGAPGGRRGNLITVGPGVAEDDGKSFAPLDRKLVPVPEGIVEPIVVDGEDYKQLKKALEDLQAAVGQQGAMDGKKGKSLKEDTDDIKKFVRAMGKDVGAMGNDMQTLKKHLDDVEAAMNKALANLAGELAKLKLAKDEDPEPDSSEPKQGQRKLEVAGDNMADTINAMAALNAAQQQQLARAGDDNHAEDIDALNEAMRQSENQLARLLAFLKQDVMDRFGVHEKTLIRMAKQIDFIQRMLKGEFDDQREAAREAGSSLTVAAPDGSVITAATDSLGGTELQAS</sequence>
<feature type="region of interest" description="Disordered" evidence="2">
    <location>
        <begin position="2554"/>
        <end position="2616"/>
    </location>
</feature>
<evidence type="ECO:0000256" key="1">
    <source>
        <dbReference type="SAM" id="Coils"/>
    </source>
</evidence>
<keyword evidence="4" id="KW-1185">Reference proteome</keyword>
<feature type="region of interest" description="Disordered" evidence="2">
    <location>
        <begin position="601"/>
        <end position="620"/>
    </location>
</feature>
<feature type="region of interest" description="Disordered" evidence="2">
    <location>
        <begin position="1714"/>
        <end position="1742"/>
    </location>
</feature>
<feature type="compositionally biased region" description="Low complexity" evidence="2">
    <location>
        <begin position="1369"/>
        <end position="1384"/>
    </location>
</feature>
<feature type="region of interest" description="Disordered" evidence="2">
    <location>
        <begin position="1"/>
        <end position="30"/>
    </location>
</feature>
<feature type="compositionally biased region" description="Low complexity" evidence="2">
    <location>
        <begin position="2488"/>
        <end position="2501"/>
    </location>
</feature>
<organism evidence="3 4">
    <name type="scientific">Volvox africanus</name>
    <dbReference type="NCBI Taxonomy" id="51714"/>
    <lineage>
        <taxon>Eukaryota</taxon>
        <taxon>Viridiplantae</taxon>
        <taxon>Chlorophyta</taxon>
        <taxon>core chlorophytes</taxon>
        <taxon>Chlorophyceae</taxon>
        <taxon>CS clade</taxon>
        <taxon>Chlamydomonadales</taxon>
        <taxon>Volvocaceae</taxon>
        <taxon>Volvox</taxon>
    </lineage>
</organism>
<feature type="region of interest" description="Disordered" evidence="2">
    <location>
        <begin position="1876"/>
        <end position="1901"/>
    </location>
</feature>
<protein>
    <submittedName>
        <fullName evidence="3">Uncharacterized protein</fullName>
    </submittedName>
</protein>
<feature type="region of interest" description="Disordered" evidence="2">
    <location>
        <begin position="2705"/>
        <end position="2765"/>
    </location>
</feature>
<dbReference type="InterPro" id="IPR011992">
    <property type="entry name" value="EF-hand-dom_pair"/>
</dbReference>
<feature type="coiled-coil region" evidence="1">
    <location>
        <begin position="466"/>
        <end position="500"/>
    </location>
</feature>
<feature type="region of interest" description="Disordered" evidence="2">
    <location>
        <begin position="564"/>
        <end position="585"/>
    </location>
</feature>
<feature type="region of interest" description="Disordered" evidence="2">
    <location>
        <begin position="1611"/>
        <end position="1634"/>
    </location>
</feature>
<gene>
    <name evidence="3" type="ORF">VaNZ11_015550</name>
</gene>
<feature type="compositionally biased region" description="Basic and acidic residues" evidence="2">
    <location>
        <begin position="2862"/>
        <end position="2875"/>
    </location>
</feature>
<dbReference type="Gene3D" id="1.10.238.10">
    <property type="entry name" value="EF-hand"/>
    <property type="match status" value="1"/>
</dbReference>
<feature type="compositionally biased region" description="Basic and acidic residues" evidence="2">
    <location>
        <begin position="2670"/>
        <end position="2679"/>
    </location>
</feature>
<feature type="region of interest" description="Disordered" evidence="2">
    <location>
        <begin position="2191"/>
        <end position="2222"/>
    </location>
</feature>
<name>A0ABQ5SMF3_9CHLO</name>
<feature type="compositionally biased region" description="Pro residues" evidence="2">
    <location>
        <begin position="1552"/>
        <end position="1565"/>
    </location>
</feature>
<feature type="region of interest" description="Disordered" evidence="2">
    <location>
        <begin position="2658"/>
        <end position="2679"/>
    </location>
</feature>
<dbReference type="Gene3D" id="1.20.1170.10">
    <property type="match status" value="1"/>
</dbReference>
<feature type="region of interest" description="Disordered" evidence="2">
    <location>
        <begin position="2034"/>
        <end position="2059"/>
    </location>
</feature>
<feature type="compositionally biased region" description="Basic and acidic residues" evidence="2">
    <location>
        <begin position="274"/>
        <end position="284"/>
    </location>
</feature>
<feature type="compositionally biased region" description="Gly residues" evidence="2">
    <location>
        <begin position="2876"/>
        <end position="2885"/>
    </location>
</feature>
<dbReference type="EMBL" id="BSDZ01000094">
    <property type="protein sequence ID" value="GLI70618.1"/>
    <property type="molecule type" value="Genomic_DNA"/>
</dbReference>
<feature type="region of interest" description="Disordered" evidence="2">
    <location>
        <begin position="274"/>
        <end position="391"/>
    </location>
</feature>